<organism evidence="9 10">
    <name type="scientific">Seiridium unicorne</name>
    <dbReference type="NCBI Taxonomy" id="138068"/>
    <lineage>
        <taxon>Eukaryota</taxon>
        <taxon>Fungi</taxon>
        <taxon>Dikarya</taxon>
        <taxon>Ascomycota</taxon>
        <taxon>Pezizomycotina</taxon>
        <taxon>Sordariomycetes</taxon>
        <taxon>Xylariomycetidae</taxon>
        <taxon>Amphisphaeriales</taxon>
        <taxon>Sporocadaceae</taxon>
        <taxon>Seiridium</taxon>
    </lineage>
</organism>
<keyword evidence="2 7" id="KW-0812">Transmembrane</keyword>
<sequence>MAVVEAWTLLSLGLVVIAARVYVRWTQVGPSKWQADDYLMPLTGLVFTLETVAAYLVGALFGGLTNSYMTDEQRANLDPSSEEYFNRQWGSKIQVMGWSFYACILWLLKFSIAVFYSRLTNGLPHLRLRVRIAYVLLGVTYLTVALSILLSCQPMNRFWQINPDPGSLCQPTNSRLYVLIVLIPNIITDLYLLSIPLPLLWKVNISLRRKLSLMALFSGAVFVIMASTIRAVVILSSGAEGAVSGSEWACRETFVAIVVANLPILQPLIRRGASKIGLSGLFSKSKSTMGRSHPLGSRERNGEAYEFSKRSQRNNTQIQQSTRHTAWGSDDHILMTQKVEVTHEVANIQEQESQKQPTLGHHSSVSAFDGNDKGSPL</sequence>
<feature type="transmembrane region" description="Helical" evidence="7">
    <location>
        <begin position="132"/>
        <end position="156"/>
    </location>
</feature>
<evidence type="ECO:0000256" key="5">
    <source>
        <dbReference type="ARBA" id="ARBA00038359"/>
    </source>
</evidence>
<feature type="region of interest" description="Disordered" evidence="6">
    <location>
        <begin position="287"/>
        <end position="317"/>
    </location>
</feature>
<feature type="transmembrane region" description="Helical" evidence="7">
    <location>
        <begin position="44"/>
        <end position="64"/>
    </location>
</feature>
<comment type="caution">
    <text evidence="9">The sequence shown here is derived from an EMBL/GenBank/DDBJ whole genome shotgun (WGS) entry which is preliminary data.</text>
</comment>
<dbReference type="PANTHER" id="PTHR33048">
    <property type="entry name" value="PTH11-LIKE INTEGRAL MEMBRANE PROTEIN (AFU_ORTHOLOGUE AFUA_5G11245)"/>
    <property type="match status" value="1"/>
</dbReference>
<evidence type="ECO:0000313" key="10">
    <source>
        <dbReference type="Proteomes" id="UP001408356"/>
    </source>
</evidence>
<evidence type="ECO:0000256" key="3">
    <source>
        <dbReference type="ARBA" id="ARBA00022989"/>
    </source>
</evidence>
<feature type="region of interest" description="Disordered" evidence="6">
    <location>
        <begin position="351"/>
        <end position="377"/>
    </location>
</feature>
<proteinExistence type="inferred from homology"/>
<protein>
    <recommendedName>
        <fullName evidence="8">Rhodopsin domain-containing protein</fullName>
    </recommendedName>
</protein>
<comment type="subcellular location">
    <subcellularLocation>
        <location evidence="1">Membrane</location>
        <topology evidence="1">Multi-pass membrane protein</topology>
    </subcellularLocation>
</comment>
<comment type="similarity">
    <text evidence="5">Belongs to the SAT4 family.</text>
</comment>
<feature type="compositionally biased region" description="Polar residues" evidence="6">
    <location>
        <begin position="351"/>
        <end position="366"/>
    </location>
</feature>
<accession>A0ABR2UH09</accession>
<keyword evidence="3 7" id="KW-1133">Transmembrane helix</keyword>
<dbReference type="Proteomes" id="UP001408356">
    <property type="component" value="Unassembled WGS sequence"/>
</dbReference>
<dbReference type="EMBL" id="JARVKF010000432">
    <property type="protein sequence ID" value="KAK9413918.1"/>
    <property type="molecule type" value="Genomic_DNA"/>
</dbReference>
<evidence type="ECO:0000256" key="7">
    <source>
        <dbReference type="SAM" id="Phobius"/>
    </source>
</evidence>
<evidence type="ECO:0000313" key="9">
    <source>
        <dbReference type="EMBL" id="KAK9413918.1"/>
    </source>
</evidence>
<feature type="compositionally biased region" description="Basic and acidic residues" evidence="6">
    <location>
        <begin position="296"/>
        <end position="309"/>
    </location>
</feature>
<evidence type="ECO:0000256" key="1">
    <source>
        <dbReference type="ARBA" id="ARBA00004141"/>
    </source>
</evidence>
<gene>
    <name evidence="9" type="ORF">SUNI508_11494</name>
</gene>
<name>A0ABR2UH09_9PEZI</name>
<evidence type="ECO:0000259" key="8">
    <source>
        <dbReference type="Pfam" id="PF20684"/>
    </source>
</evidence>
<keyword evidence="10" id="KW-1185">Reference proteome</keyword>
<dbReference type="InterPro" id="IPR052337">
    <property type="entry name" value="SAT4-like"/>
</dbReference>
<dbReference type="PANTHER" id="PTHR33048:SF2">
    <property type="entry name" value="SRPK"/>
    <property type="match status" value="1"/>
</dbReference>
<dbReference type="Pfam" id="PF20684">
    <property type="entry name" value="Fung_rhodopsin"/>
    <property type="match status" value="1"/>
</dbReference>
<keyword evidence="4 7" id="KW-0472">Membrane</keyword>
<dbReference type="InterPro" id="IPR049326">
    <property type="entry name" value="Rhodopsin_dom_fungi"/>
</dbReference>
<feature type="transmembrane region" description="Helical" evidence="7">
    <location>
        <begin position="98"/>
        <end position="120"/>
    </location>
</feature>
<feature type="transmembrane region" description="Helical" evidence="7">
    <location>
        <begin position="6"/>
        <end position="23"/>
    </location>
</feature>
<evidence type="ECO:0000256" key="2">
    <source>
        <dbReference type="ARBA" id="ARBA00022692"/>
    </source>
</evidence>
<feature type="transmembrane region" description="Helical" evidence="7">
    <location>
        <begin position="176"/>
        <end position="201"/>
    </location>
</feature>
<reference evidence="9 10" key="1">
    <citation type="journal article" date="2024" name="J. Plant Pathol.">
        <title>Sequence and assembly of the genome of Seiridium unicorne, isolate CBS 538.82, causal agent of cypress canker disease.</title>
        <authorList>
            <person name="Scali E."/>
            <person name="Rocca G.D."/>
            <person name="Danti R."/>
            <person name="Garbelotto M."/>
            <person name="Barberini S."/>
            <person name="Baroncelli R."/>
            <person name="Emiliani G."/>
        </authorList>
    </citation>
    <scope>NUCLEOTIDE SEQUENCE [LARGE SCALE GENOMIC DNA]</scope>
    <source>
        <strain evidence="9 10">BM-138-508</strain>
    </source>
</reference>
<evidence type="ECO:0000256" key="6">
    <source>
        <dbReference type="SAM" id="MobiDB-lite"/>
    </source>
</evidence>
<feature type="domain" description="Rhodopsin" evidence="8">
    <location>
        <begin position="19"/>
        <end position="271"/>
    </location>
</feature>
<evidence type="ECO:0000256" key="4">
    <source>
        <dbReference type="ARBA" id="ARBA00023136"/>
    </source>
</evidence>
<feature type="transmembrane region" description="Helical" evidence="7">
    <location>
        <begin position="213"/>
        <end position="233"/>
    </location>
</feature>